<dbReference type="CDD" id="cd21553">
    <property type="entry name" value="VEFS-box_EMF2-like"/>
    <property type="match status" value="1"/>
</dbReference>
<organism evidence="8 9">
    <name type="scientific">Pisum sativum</name>
    <name type="common">Garden pea</name>
    <name type="synonym">Lathyrus oleraceus</name>
    <dbReference type="NCBI Taxonomy" id="3888"/>
    <lineage>
        <taxon>Eukaryota</taxon>
        <taxon>Viridiplantae</taxon>
        <taxon>Streptophyta</taxon>
        <taxon>Embryophyta</taxon>
        <taxon>Tracheophyta</taxon>
        <taxon>Spermatophyta</taxon>
        <taxon>Magnoliopsida</taxon>
        <taxon>eudicotyledons</taxon>
        <taxon>Gunneridae</taxon>
        <taxon>Pentapetalae</taxon>
        <taxon>rosids</taxon>
        <taxon>fabids</taxon>
        <taxon>Fabales</taxon>
        <taxon>Fabaceae</taxon>
        <taxon>Papilionoideae</taxon>
        <taxon>50 kb inversion clade</taxon>
        <taxon>NPAAA clade</taxon>
        <taxon>Hologalegina</taxon>
        <taxon>IRL clade</taxon>
        <taxon>Fabeae</taxon>
        <taxon>Lathyrus</taxon>
    </lineage>
</organism>
<dbReference type="EMBL" id="JAMSHJ010000007">
    <property type="protein sequence ID" value="KAI5390254.1"/>
    <property type="molecule type" value="Genomic_DNA"/>
</dbReference>
<evidence type="ECO:0000256" key="1">
    <source>
        <dbReference type="ARBA" id="ARBA00007416"/>
    </source>
</evidence>
<keyword evidence="5" id="KW-0805">Transcription regulation</keyword>
<dbReference type="InterPro" id="IPR019135">
    <property type="entry name" value="Polycomb_protein_VEFS-Box"/>
</dbReference>
<reference evidence="8 9" key="1">
    <citation type="journal article" date="2022" name="Nat. Genet.">
        <title>Improved pea reference genome and pan-genome highlight genomic features and evolutionary characteristics.</title>
        <authorList>
            <person name="Yang T."/>
            <person name="Liu R."/>
            <person name="Luo Y."/>
            <person name="Hu S."/>
            <person name="Wang D."/>
            <person name="Wang C."/>
            <person name="Pandey M.K."/>
            <person name="Ge S."/>
            <person name="Xu Q."/>
            <person name="Li N."/>
            <person name="Li G."/>
            <person name="Huang Y."/>
            <person name="Saxena R.K."/>
            <person name="Ji Y."/>
            <person name="Li M."/>
            <person name="Yan X."/>
            <person name="He Y."/>
            <person name="Liu Y."/>
            <person name="Wang X."/>
            <person name="Xiang C."/>
            <person name="Varshney R.K."/>
            <person name="Ding H."/>
            <person name="Gao S."/>
            <person name="Zong X."/>
        </authorList>
    </citation>
    <scope>NUCLEOTIDE SEQUENCE [LARGE SCALE GENOMIC DNA]</scope>
    <source>
        <strain evidence="8 9">cv. Zhongwan 6</strain>
    </source>
</reference>
<dbReference type="AlphaFoldDB" id="A0A9D4VTZ7"/>
<keyword evidence="2" id="KW-0479">Metal-binding</keyword>
<dbReference type="Proteomes" id="UP001058974">
    <property type="component" value="Chromosome 7"/>
</dbReference>
<dbReference type="GO" id="GO:0031490">
    <property type="term" value="F:chromatin DNA binding"/>
    <property type="evidence" value="ECO:0007669"/>
    <property type="project" value="TreeGrafter"/>
</dbReference>
<comment type="similarity">
    <text evidence="1">Belongs to the VEFS (VRN2-EMF2-FIS2-SU(Z)12) family.</text>
</comment>
<keyword evidence="9" id="KW-1185">Reference proteome</keyword>
<keyword evidence="3" id="KW-0863">Zinc-finger</keyword>
<protein>
    <recommendedName>
        <fullName evidence="7">Polycomb protein VEFS-Box domain-containing protein</fullName>
    </recommendedName>
</protein>
<sequence>MDSHVNHSSSITSKTATVKNNKGHWLVVIVPWACEAFSKHRAEELIPFRALHWCWTLFMIKLWNHGLLKACTMKNCSSILERSKKNKGSDTVTNGRQIDSTKQYNNFSEAYNCYKGIANYYEAYNQFLCSRTSQQSIFRLQRPQQKIGKNVTASKKLTVTADNCLAPHSRRYNGVLIVMLTSVDDEDAVIVIG</sequence>
<keyword evidence="4" id="KW-0862">Zinc</keyword>
<dbReference type="PANTHER" id="PTHR22597">
    <property type="entry name" value="POLYCOMB GROUP PROTEIN"/>
    <property type="match status" value="1"/>
</dbReference>
<gene>
    <name evidence="8" type="ORF">KIW84_075527</name>
</gene>
<keyword evidence="6" id="KW-0804">Transcription</keyword>
<dbReference type="PANTHER" id="PTHR22597:SF0">
    <property type="entry name" value="POLYCOMB PROTEIN SUZ12"/>
    <property type="match status" value="1"/>
</dbReference>
<evidence type="ECO:0000313" key="9">
    <source>
        <dbReference type="Proteomes" id="UP001058974"/>
    </source>
</evidence>
<dbReference type="Pfam" id="PF09733">
    <property type="entry name" value="VEFS-Box"/>
    <property type="match status" value="1"/>
</dbReference>
<evidence type="ECO:0000256" key="2">
    <source>
        <dbReference type="ARBA" id="ARBA00022723"/>
    </source>
</evidence>
<name>A0A9D4VTZ7_PEA</name>
<dbReference type="Gramene" id="Psat07G0552700-T1">
    <property type="protein sequence ID" value="KAI5390254.1"/>
    <property type="gene ID" value="KIW84_075527"/>
</dbReference>
<dbReference type="GO" id="GO:0008270">
    <property type="term" value="F:zinc ion binding"/>
    <property type="evidence" value="ECO:0007669"/>
    <property type="project" value="UniProtKB-KW"/>
</dbReference>
<proteinExistence type="inferred from homology"/>
<evidence type="ECO:0000256" key="6">
    <source>
        <dbReference type="ARBA" id="ARBA00023163"/>
    </source>
</evidence>
<evidence type="ECO:0000313" key="8">
    <source>
        <dbReference type="EMBL" id="KAI5390254.1"/>
    </source>
</evidence>
<dbReference type="GO" id="GO:0005634">
    <property type="term" value="C:nucleus"/>
    <property type="evidence" value="ECO:0007669"/>
    <property type="project" value="TreeGrafter"/>
</dbReference>
<feature type="domain" description="Polycomb protein VEFS-Box" evidence="7">
    <location>
        <begin position="30"/>
        <end position="73"/>
    </location>
</feature>
<evidence type="ECO:0000256" key="3">
    <source>
        <dbReference type="ARBA" id="ARBA00022771"/>
    </source>
</evidence>
<evidence type="ECO:0000259" key="7">
    <source>
        <dbReference type="Pfam" id="PF09733"/>
    </source>
</evidence>
<evidence type="ECO:0000256" key="5">
    <source>
        <dbReference type="ARBA" id="ARBA00023015"/>
    </source>
</evidence>
<accession>A0A9D4VTZ7</accession>
<comment type="caution">
    <text evidence="8">The sequence shown here is derived from an EMBL/GenBank/DDBJ whole genome shotgun (WGS) entry which is preliminary data.</text>
</comment>
<evidence type="ECO:0000256" key="4">
    <source>
        <dbReference type="ARBA" id="ARBA00022833"/>
    </source>
</evidence>